<dbReference type="AlphaFoldDB" id="A0A7K3RWZ4"/>
<feature type="compositionally biased region" description="Basic and acidic residues" evidence="1">
    <location>
        <begin position="191"/>
        <end position="217"/>
    </location>
</feature>
<evidence type="ECO:0008006" key="5">
    <source>
        <dbReference type="Google" id="ProtNLM"/>
    </source>
</evidence>
<dbReference type="Proteomes" id="UP000469670">
    <property type="component" value="Unassembled WGS sequence"/>
</dbReference>
<evidence type="ECO:0000256" key="2">
    <source>
        <dbReference type="SAM" id="Phobius"/>
    </source>
</evidence>
<organism evidence="3 4">
    <name type="scientific">Streptomyces parvus</name>
    <dbReference type="NCBI Taxonomy" id="66428"/>
    <lineage>
        <taxon>Bacteria</taxon>
        <taxon>Bacillati</taxon>
        <taxon>Actinomycetota</taxon>
        <taxon>Actinomycetes</taxon>
        <taxon>Kitasatosporales</taxon>
        <taxon>Streptomycetaceae</taxon>
        <taxon>Streptomyces</taxon>
    </lineage>
</organism>
<name>A0A7K3RWZ4_9ACTN</name>
<evidence type="ECO:0000313" key="4">
    <source>
        <dbReference type="Proteomes" id="UP000469670"/>
    </source>
</evidence>
<feature type="compositionally biased region" description="Pro residues" evidence="1">
    <location>
        <begin position="168"/>
        <end position="186"/>
    </location>
</feature>
<dbReference type="EMBL" id="JAAGMP010000617">
    <property type="protein sequence ID" value="NEC19232.1"/>
    <property type="molecule type" value="Genomic_DNA"/>
</dbReference>
<feature type="region of interest" description="Disordered" evidence="1">
    <location>
        <begin position="126"/>
        <end position="217"/>
    </location>
</feature>
<comment type="caution">
    <text evidence="3">The sequence shown here is derived from an EMBL/GenBank/DDBJ whole genome shotgun (WGS) entry which is preliminary data.</text>
</comment>
<accession>A0A7K3RWZ4</accession>
<gene>
    <name evidence="3" type="ORF">G3I50_13315</name>
</gene>
<feature type="compositionally biased region" description="Low complexity" evidence="1">
    <location>
        <begin position="136"/>
        <end position="167"/>
    </location>
</feature>
<evidence type="ECO:0000313" key="3">
    <source>
        <dbReference type="EMBL" id="NEC19232.1"/>
    </source>
</evidence>
<proteinExistence type="predicted"/>
<feature type="transmembrane region" description="Helical" evidence="2">
    <location>
        <begin position="88"/>
        <end position="109"/>
    </location>
</feature>
<evidence type="ECO:0000256" key="1">
    <source>
        <dbReference type="SAM" id="MobiDB-lite"/>
    </source>
</evidence>
<keyword evidence="2" id="KW-1133">Transmembrane helix</keyword>
<protein>
    <recommendedName>
        <fullName evidence="5">Sox C-terminal domain-containing protein</fullName>
    </recommendedName>
</protein>
<reference evidence="3 4" key="1">
    <citation type="submission" date="2020-01" db="EMBL/GenBank/DDBJ databases">
        <title>Insect and environment-associated Actinomycetes.</title>
        <authorList>
            <person name="Currrie C."/>
            <person name="Chevrette M."/>
            <person name="Carlson C."/>
            <person name="Stubbendieck R."/>
            <person name="Wendt-Pienkowski E."/>
        </authorList>
    </citation>
    <scope>NUCLEOTIDE SEQUENCE [LARGE SCALE GENOMIC DNA]</scope>
    <source>
        <strain evidence="3 4">SID7590</strain>
    </source>
</reference>
<sequence>MHGYGPMPQQPTTSRPSPATLTTVRVILVALTVLSCGLLGWAAMLRLAIVTRRPRDWFLLVVVVALNIGLFAFIMATPDDPDEMSDAAALFMMLWILGLLAGVITYYLYAEIRHYNTLGAPAPYGAPAHPAPPLPYQQQHLAQHQQHQPQPQQHQPQPQQHQPQQHQPQPPNPYTAPATPPTPKPAPQRLDQVRAELDELSDYLRQENKDSRDGEGR</sequence>
<keyword evidence="2" id="KW-0472">Membrane</keyword>
<dbReference type="RefSeq" id="WP_164202330.1">
    <property type="nucleotide sequence ID" value="NZ_JAAGMP010000617.1"/>
</dbReference>
<feature type="transmembrane region" description="Helical" evidence="2">
    <location>
        <begin position="24"/>
        <end position="45"/>
    </location>
</feature>
<feature type="transmembrane region" description="Helical" evidence="2">
    <location>
        <begin position="57"/>
        <end position="76"/>
    </location>
</feature>
<keyword evidence="2" id="KW-0812">Transmembrane</keyword>